<keyword evidence="8" id="KW-1185">Reference proteome</keyword>
<reference evidence="7" key="2">
    <citation type="submission" date="2025-08" db="UniProtKB">
        <authorList>
            <consortium name="Ensembl"/>
        </authorList>
    </citation>
    <scope>IDENTIFICATION</scope>
</reference>
<dbReference type="Gene3D" id="3.30.160.60">
    <property type="entry name" value="Classic Zinc Finger"/>
    <property type="match status" value="1"/>
</dbReference>
<feature type="domain" description="RING-type" evidence="5">
    <location>
        <begin position="10"/>
        <end position="59"/>
    </location>
</feature>
<keyword evidence="3" id="KW-0862">Zinc</keyword>
<dbReference type="Pfam" id="PF00643">
    <property type="entry name" value="zf-B_box"/>
    <property type="match status" value="1"/>
</dbReference>
<dbReference type="Ensembl" id="ENSNFUT00015012152.1">
    <property type="protein sequence ID" value="ENSNFUP00015011565.1"/>
    <property type="gene ID" value="ENSNFUG00015005711.1"/>
</dbReference>
<dbReference type="InterPro" id="IPR027370">
    <property type="entry name" value="Znf-RING_euk"/>
</dbReference>
<dbReference type="InterPro" id="IPR013083">
    <property type="entry name" value="Znf_RING/FYVE/PHD"/>
</dbReference>
<dbReference type="SUPFAM" id="SSF57850">
    <property type="entry name" value="RING/U-box"/>
    <property type="match status" value="1"/>
</dbReference>
<dbReference type="PANTHER" id="PTHR25462:SF229">
    <property type="entry name" value="TRANSCRIPTION INTERMEDIARY FACTOR 1-BETA"/>
    <property type="match status" value="1"/>
</dbReference>
<evidence type="ECO:0000259" key="5">
    <source>
        <dbReference type="PROSITE" id="PS50089"/>
    </source>
</evidence>
<reference evidence="7" key="1">
    <citation type="submission" date="2014-08" db="EMBL/GenBank/DDBJ databases">
        <authorList>
            <person name="Senf B."/>
            <person name="Petzold A."/>
            <person name="Downie B.R."/>
            <person name="Koch P."/>
            <person name="Platzer M."/>
        </authorList>
    </citation>
    <scope>NUCLEOTIDE SEQUENCE [LARGE SCALE GENOMIC DNA]</scope>
    <source>
        <strain evidence="7">GRZ</strain>
    </source>
</reference>
<feature type="domain" description="B box-type" evidence="6">
    <location>
        <begin position="92"/>
        <end position="134"/>
    </location>
</feature>
<dbReference type="GO" id="GO:0006513">
    <property type="term" value="P:protein monoubiquitination"/>
    <property type="evidence" value="ECO:0007669"/>
    <property type="project" value="TreeGrafter"/>
</dbReference>
<dbReference type="Proteomes" id="UP000694548">
    <property type="component" value="Chromosome sgr06"/>
</dbReference>
<evidence type="ECO:0000256" key="4">
    <source>
        <dbReference type="PROSITE-ProRule" id="PRU00024"/>
    </source>
</evidence>
<evidence type="ECO:0000313" key="8">
    <source>
        <dbReference type="Proteomes" id="UP000694548"/>
    </source>
</evidence>
<dbReference type="AlphaFoldDB" id="A0A8C6L064"/>
<organism evidence="7 8">
    <name type="scientific">Nothobranchius furzeri</name>
    <name type="common">Turquoise killifish</name>
    <dbReference type="NCBI Taxonomy" id="105023"/>
    <lineage>
        <taxon>Eukaryota</taxon>
        <taxon>Metazoa</taxon>
        <taxon>Chordata</taxon>
        <taxon>Craniata</taxon>
        <taxon>Vertebrata</taxon>
        <taxon>Euteleostomi</taxon>
        <taxon>Actinopterygii</taxon>
        <taxon>Neopterygii</taxon>
        <taxon>Teleostei</taxon>
        <taxon>Neoteleostei</taxon>
        <taxon>Acanthomorphata</taxon>
        <taxon>Ovalentaria</taxon>
        <taxon>Atherinomorphae</taxon>
        <taxon>Cyprinodontiformes</taxon>
        <taxon>Nothobranchiidae</taxon>
        <taxon>Nothobranchius</taxon>
    </lineage>
</organism>
<proteinExistence type="predicted"/>
<name>A0A8C6L064_NOTFU</name>
<reference evidence="7" key="3">
    <citation type="submission" date="2025-09" db="UniProtKB">
        <authorList>
            <consortium name="Ensembl"/>
        </authorList>
    </citation>
    <scope>IDENTIFICATION</scope>
</reference>
<dbReference type="SMART" id="SM00184">
    <property type="entry name" value="RING"/>
    <property type="match status" value="1"/>
</dbReference>
<dbReference type="PANTHER" id="PTHR25462">
    <property type="entry name" value="BONUS, ISOFORM C-RELATED"/>
    <property type="match status" value="1"/>
</dbReference>
<sequence length="322" mass="36515">METLEEDLTCSVCYSLFCDPRVLPCSHTFCKTCLDSLLQVSTNYSTWRPLRLPIKCPNCCSVVELPPMGVDALPTNVSLRAIIEKYQTNNAPRPPSCQEHHRQPLNMYCIQDRQLICGLCLTVGQHQGHPIDDLQAAFIKEKQTPSLLLARLSEQRWVCDLAEQLEQDKARCEALVRQDKQEVDQFFLVLEGILARKKHAYLEALDKAAAEVSLAYDPLIHRVKELQEEQLDLVSLGSSVEDEDSPLAFLEQVHLLRERVERFVQTPLPSAIHLSVTPRAAAFLQQHWPTVTIGSLEQAPVPKVSKLEPKTSKFQFPDLRLK</sequence>
<dbReference type="Pfam" id="PF13445">
    <property type="entry name" value="zf-RING_UBOX"/>
    <property type="match status" value="1"/>
</dbReference>
<dbReference type="Gene3D" id="3.30.40.10">
    <property type="entry name" value="Zinc/RING finger domain, C3HC4 (zinc finger)"/>
    <property type="match status" value="1"/>
</dbReference>
<evidence type="ECO:0000256" key="2">
    <source>
        <dbReference type="ARBA" id="ARBA00022771"/>
    </source>
</evidence>
<dbReference type="GO" id="GO:0061630">
    <property type="term" value="F:ubiquitin protein ligase activity"/>
    <property type="evidence" value="ECO:0007669"/>
    <property type="project" value="TreeGrafter"/>
</dbReference>
<dbReference type="InterPro" id="IPR047153">
    <property type="entry name" value="TRIM45/56/19-like"/>
</dbReference>
<dbReference type="PROSITE" id="PS50119">
    <property type="entry name" value="ZF_BBOX"/>
    <property type="match status" value="1"/>
</dbReference>
<dbReference type="SUPFAM" id="SSF57845">
    <property type="entry name" value="B-box zinc-binding domain"/>
    <property type="match status" value="1"/>
</dbReference>
<dbReference type="InterPro" id="IPR001841">
    <property type="entry name" value="Znf_RING"/>
</dbReference>
<evidence type="ECO:0000259" key="6">
    <source>
        <dbReference type="PROSITE" id="PS50119"/>
    </source>
</evidence>
<dbReference type="InterPro" id="IPR000315">
    <property type="entry name" value="Znf_B-box"/>
</dbReference>
<dbReference type="PROSITE" id="PS00518">
    <property type="entry name" value="ZF_RING_1"/>
    <property type="match status" value="1"/>
</dbReference>
<keyword evidence="2 4" id="KW-0863">Zinc-finger</keyword>
<dbReference type="InterPro" id="IPR017907">
    <property type="entry name" value="Znf_RING_CS"/>
</dbReference>
<dbReference type="PROSITE" id="PS50089">
    <property type="entry name" value="ZF_RING_2"/>
    <property type="match status" value="1"/>
</dbReference>
<accession>A0A8C6L064</accession>
<keyword evidence="1" id="KW-0479">Metal-binding</keyword>
<dbReference type="GO" id="GO:0008270">
    <property type="term" value="F:zinc ion binding"/>
    <property type="evidence" value="ECO:0007669"/>
    <property type="project" value="UniProtKB-KW"/>
</dbReference>
<gene>
    <name evidence="7" type="primary">trim59</name>
</gene>
<evidence type="ECO:0000256" key="1">
    <source>
        <dbReference type="ARBA" id="ARBA00022723"/>
    </source>
</evidence>
<protein>
    <submittedName>
        <fullName evidence="7">Intraflagellar transport 80</fullName>
    </submittedName>
</protein>
<evidence type="ECO:0000313" key="7">
    <source>
        <dbReference type="Ensembl" id="ENSNFUP00015011565.1"/>
    </source>
</evidence>
<evidence type="ECO:0000256" key="3">
    <source>
        <dbReference type="ARBA" id="ARBA00022833"/>
    </source>
</evidence>
<dbReference type="SMART" id="SM00336">
    <property type="entry name" value="BBOX"/>
    <property type="match status" value="1"/>
</dbReference>
<dbReference type="CDD" id="cd19790">
    <property type="entry name" value="Bbox2_TRIM59_C-XI"/>
    <property type="match status" value="1"/>
</dbReference>
<dbReference type="GeneTree" id="ENSGT00940000165917"/>